<proteinExistence type="predicted"/>
<name>A0ACB9SDY9_9MYRT</name>
<keyword evidence="2" id="KW-1185">Reference proteome</keyword>
<organism evidence="1 2">
    <name type="scientific">Melastoma candidum</name>
    <dbReference type="NCBI Taxonomy" id="119954"/>
    <lineage>
        <taxon>Eukaryota</taxon>
        <taxon>Viridiplantae</taxon>
        <taxon>Streptophyta</taxon>
        <taxon>Embryophyta</taxon>
        <taxon>Tracheophyta</taxon>
        <taxon>Spermatophyta</taxon>
        <taxon>Magnoliopsida</taxon>
        <taxon>eudicotyledons</taxon>
        <taxon>Gunneridae</taxon>
        <taxon>Pentapetalae</taxon>
        <taxon>rosids</taxon>
        <taxon>malvids</taxon>
        <taxon>Myrtales</taxon>
        <taxon>Melastomataceae</taxon>
        <taxon>Melastomatoideae</taxon>
        <taxon>Melastomateae</taxon>
        <taxon>Melastoma</taxon>
    </lineage>
</organism>
<reference evidence="2" key="1">
    <citation type="journal article" date="2023" name="Front. Plant Sci.">
        <title>Chromosomal-level genome assembly of Melastoma candidum provides insights into trichome evolution.</title>
        <authorList>
            <person name="Zhong Y."/>
            <person name="Wu W."/>
            <person name="Sun C."/>
            <person name="Zou P."/>
            <person name="Liu Y."/>
            <person name="Dai S."/>
            <person name="Zhou R."/>
        </authorList>
    </citation>
    <scope>NUCLEOTIDE SEQUENCE [LARGE SCALE GENOMIC DNA]</scope>
</reference>
<dbReference type="EMBL" id="CM042880">
    <property type="protein sequence ID" value="KAI4389443.1"/>
    <property type="molecule type" value="Genomic_DNA"/>
</dbReference>
<comment type="caution">
    <text evidence="1">The sequence shown here is derived from an EMBL/GenBank/DDBJ whole genome shotgun (WGS) entry which is preliminary data.</text>
</comment>
<protein>
    <submittedName>
        <fullName evidence="1">Uncharacterized protein</fullName>
    </submittedName>
</protein>
<evidence type="ECO:0000313" key="1">
    <source>
        <dbReference type="EMBL" id="KAI4389443.1"/>
    </source>
</evidence>
<dbReference type="Proteomes" id="UP001057402">
    <property type="component" value="Chromosome 1"/>
</dbReference>
<sequence>MASRDFVANGGNTSGSSGRITAAVAITCIVAATSGLIFGYDIGISGGVTTMVPFLSKFFPSILRNQMEAKTNMYCMYNSQILTFFTSSMYIAALIASLAASRLTAALGRKNVMLLGGCTFLTGAAIKSGAVNIPMLILGRILLGAGVGLTTQVALTIVLGITTGTSGTGHIPRGDGILVVVLMCVYSAGFGWSWGPLGILIPSEIFPLRIRMAGQSISVAVSFAVTFIISQTFLSMLCLFKYWAFIFYGGWIAVMTIFVMILLPETKGIPIDELHVVWKRHWFWRRFV</sequence>
<evidence type="ECO:0000313" key="2">
    <source>
        <dbReference type="Proteomes" id="UP001057402"/>
    </source>
</evidence>
<gene>
    <name evidence="1" type="ORF">MLD38_001671</name>
</gene>
<accession>A0ACB9SDY9</accession>